<dbReference type="Proteomes" id="UP001059617">
    <property type="component" value="Chromosome"/>
</dbReference>
<dbReference type="InterPro" id="IPR027994">
    <property type="entry name" value="WxL_dom"/>
</dbReference>
<accession>A0ABY5W6G6</accession>
<dbReference type="SUPFAM" id="SSF54556">
    <property type="entry name" value="Chitinase insertion domain"/>
    <property type="match status" value="1"/>
</dbReference>
<evidence type="ECO:0000256" key="4">
    <source>
        <dbReference type="SAM" id="SignalP"/>
    </source>
</evidence>
<evidence type="ECO:0000313" key="6">
    <source>
        <dbReference type="EMBL" id="UWP85585.1"/>
    </source>
</evidence>
<dbReference type="InterPro" id="IPR011583">
    <property type="entry name" value="Chitinase_II/V-like_cat"/>
</dbReference>
<dbReference type="SUPFAM" id="SSF51445">
    <property type="entry name" value="(Trans)glycosidases"/>
    <property type="match status" value="1"/>
</dbReference>
<dbReference type="EC" id="3.2.1.14" evidence="2"/>
<feature type="signal peptide" evidence="4">
    <location>
        <begin position="1"/>
        <end position="32"/>
    </location>
</feature>
<dbReference type="Gene3D" id="2.60.40.10">
    <property type="entry name" value="Immunoglobulins"/>
    <property type="match status" value="1"/>
</dbReference>
<dbReference type="Pfam" id="PF13731">
    <property type="entry name" value="WxL"/>
    <property type="match status" value="1"/>
</dbReference>
<dbReference type="Gene3D" id="3.20.20.80">
    <property type="entry name" value="Glycosidases"/>
    <property type="match status" value="1"/>
</dbReference>
<evidence type="ECO:0000259" key="5">
    <source>
        <dbReference type="PROSITE" id="PS51910"/>
    </source>
</evidence>
<evidence type="ECO:0000256" key="1">
    <source>
        <dbReference type="ARBA" id="ARBA00000822"/>
    </source>
</evidence>
<dbReference type="EMBL" id="CP073720">
    <property type="protein sequence ID" value="UWP85585.1"/>
    <property type="molecule type" value="Genomic_DNA"/>
</dbReference>
<protein>
    <recommendedName>
        <fullName evidence="2">chitinase</fullName>
        <ecNumber evidence="2">3.2.1.14</ecNumber>
    </recommendedName>
</protein>
<evidence type="ECO:0000313" key="7">
    <source>
        <dbReference type="Proteomes" id="UP001059617"/>
    </source>
</evidence>
<keyword evidence="4" id="KW-0732">Signal</keyword>
<evidence type="ECO:0000256" key="2">
    <source>
        <dbReference type="ARBA" id="ARBA00012729"/>
    </source>
</evidence>
<feature type="chain" id="PRO_5046289287" description="chitinase" evidence="4">
    <location>
        <begin position="33"/>
        <end position="680"/>
    </location>
</feature>
<dbReference type="Pfam" id="PF00704">
    <property type="entry name" value="Glyco_hydro_18"/>
    <property type="match status" value="1"/>
</dbReference>
<dbReference type="SMART" id="SM00636">
    <property type="entry name" value="Glyco_18"/>
    <property type="match status" value="1"/>
</dbReference>
<organism evidence="6 7">
    <name type="scientific">Dactylosporangium fulvum</name>
    <dbReference type="NCBI Taxonomy" id="53359"/>
    <lineage>
        <taxon>Bacteria</taxon>
        <taxon>Bacillati</taxon>
        <taxon>Actinomycetota</taxon>
        <taxon>Actinomycetes</taxon>
        <taxon>Micromonosporales</taxon>
        <taxon>Micromonosporaceae</taxon>
        <taxon>Dactylosporangium</taxon>
    </lineage>
</organism>
<comment type="catalytic activity">
    <reaction evidence="1">
        <text>Random endo-hydrolysis of N-acetyl-beta-D-glucosaminide (1-&gt;4)-beta-linkages in chitin and chitodextrins.</text>
        <dbReference type="EC" id="3.2.1.14"/>
    </reaction>
</comment>
<evidence type="ECO:0000256" key="3">
    <source>
        <dbReference type="ARBA" id="ARBA00023024"/>
    </source>
</evidence>
<dbReference type="RefSeq" id="WP_259863721.1">
    <property type="nucleotide sequence ID" value="NZ_BAAAST010000012.1"/>
</dbReference>
<dbReference type="PANTHER" id="PTHR11177:SF317">
    <property type="entry name" value="CHITINASE 12-RELATED"/>
    <property type="match status" value="1"/>
</dbReference>
<feature type="domain" description="GH18" evidence="5">
    <location>
        <begin position="54"/>
        <end position="414"/>
    </location>
</feature>
<keyword evidence="3" id="KW-0146">Chitin degradation</keyword>
<dbReference type="InterPro" id="IPR029070">
    <property type="entry name" value="Chitinase_insertion_sf"/>
</dbReference>
<keyword evidence="3" id="KW-0624">Polysaccharide degradation</keyword>
<dbReference type="PANTHER" id="PTHR11177">
    <property type="entry name" value="CHITINASE"/>
    <property type="match status" value="1"/>
</dbReference>
<keyword evidence="3" id="KW-0119">Carbohydrate metabolism</keyword>
<dbReference type="PROSITE" id="PS51910">
    <property type="entry name" value="GH18_2"/>
    <property type="match status" value="1"/>
</dbReference>
<dbReference type="InterPro" id="IPR017853">
    <property type="entry name" value="GH"/>
</dbReference>
<reference evidence="6" key="2">
    <citation type="submission" date="2022-09" db="EMBL/GenBank/DDBJ databases">
        <title>Biosynthetic gene clusters of Dactylosporangioum fulvum.</title>
        <authorList>
            <person name="Caradec T."/>
        </authorList>
    </citation>
    <scope>NUCLEOTIDE SEQUENCE</scope>
    <source>
        <strain evidence="6">NRRL B-16292</strain>
    </source>
</reference>
<dbReference type="InterPro" id="IPR001223">
    <property type="entry name" value="Glyco_hydro18_cat"/>
</dbReference>
<dbReference type="InterPro" id="IPR013783">
    <property type="entry name" value="Ig-like_fold"/>
</dbReference>
<proteinExistence type="predicted"/>
<dbReference type="Gene3D" id="3.10.50.10">
    <property type="match status" value="1"/>
</dbReference>
<dbReference type="GO" id="GO:0016787">
    <property type="term" value="F:hydrolase activity"/>
    <property type="evidence" value="ECO:0007669"/>
    <property type="project" value="UniProtKB-KW"/>
</dbReference>
<keyword evidence="7" id="KW-1185">Reference proteome</keyword>
<dbReference type="InterPro" id="IPR050314">
    <property type="entry name" value="Glycosyl_Hydrlase_18"/>
</dbReference>
<reference evidence="6" key="1">
    <citation type="submission" date="2021-04" db="EMBL/GenBank/DDBJ databases">
        <authorList>
            <person name="Hartkoorn R.C."/>
            <person name="Beaudoing E."/>
            <person name="Hot D."/>
        </authorList>
    </citation>
    <scope>NUCLEOTIDE SEQUENCE</scope>
    <source>
        <strain evidence="6">NRRL B-16292</strain>
    </source>
</reference>
<name>A0ABY5W6G6_9ACTN</name>
<sequence length="680" mass="70644">MRSPNVHRPGRRMGKLIRAGLVGLLAAGTAIAAAGSAAAEPAASGETVPAPTSPMVGGYLLQGTPNFSSIRMELVTHFYWAFSTISNGRCTTASQAGINAVLAQRQKQPSLKVLRSLGGWGARGFSDAAATDAGRKTLVASCIDAFIANGVADGIDIDWEFPVSGGLNNIGYRAEDRENMNLLVDEFRTQLNAYADSKGKSRRDFLVTAALPAGRWQDSGDNVTGAPYDVLKSFDLATLGRTLDTINIMTYDMGTGYSPISMFNQPLYKHPLDTSGDPYNSIDAAVKLYQAQGVPANKLTLGAEFTLSRGFQTVDDLNNGLYRNWTATGCGTATMANALRPGTTALVNWDPYVLSPYVWDPAARRFCSQENAQSLNIRAQYAKDNGLNGMFTWELNGDAQGSQLRAIALPFTPEKVVAAPAPTVKGASIMAGQGTAFSGEVARVTGSSAASLTAEINWGDNTHSAAVVVPLGNGTYSVTGTHTYAKAGSYTLTVATIDPDPINSRMVNAVANVGSVDPGQQTIITEVTGGALSLSVSDNAPIDLGKVQLNGQDQIVSGALKSITVVDPRGNNAGWSLTGQVSDFRGTGTATIPAANLAWAPAAAVVPGSLNLEHSTTTAPNVVAGPALTPGKGLSTAHTLCSANQGASTGKFTCGGGLNLGVPFDTPVGNYTAVLTVTLI</sequence>
<keyword evidence="6" id="KW-0378">Hydrolase</keyword>
<gene>
    <name evidence="6" type="ORF">Dfulv_15610</name>
</gene>